<dbReference type="PROSITE" id="PS50267">
    <property type="entry name" value="NA_NEUROTRAN_SYMP_3"/>
    <property type="match status" value="1"/>
</dbReference>
<feature type="transmembrane region" description="Helical" evidence="6">
    <location>
        <begin position="248"/>
        <end position="274"/>
    </location>
</feature>
<feature type="transmembrane region" description="Helical" evidence="6">
    <location>
        <begin position="387"/>
        <end position="409"/>
    </location>
</feature>
<gene>
    <name evidence="7" type="ORF">ETAA8_13620</name>
</gene>
<name>A0A517Y7R8_9BACT</name>
<evidence type="ECO:0000256" key="3">
    <source>
        <dbReference type="ARBA" id="ARBA00022692"/>
    </source>
</evidence>
<dbReference type="InterPro" id="IPR000175">
    <property type="entry name" value="Na/ntran_symport"/>
</dbReference>
<feature type="transmembrane region" description="Helical" evidence="6">
    <location>
        <begin position="577"/>
        <end position="594"/>
    </location>
</feature>
<feature type="transmembrane region" description="Helical" evidence="6">
    <location>
        <begin position="146"/>
        <end position="166"/>
    </location>
</feature>
<dbReference type="AlphaFoldDB" id="A0A517Y7R8"/>
<feature type="transmembrane region" description="Helical" evidence="6">
    <location>
        <begin position="415"/>
        <end position="437"/>
    </location>
</feature>
<evidence type="ECO:0000313" key="8">
    <source>
        <dbReference type="Proteomes" id="UP000315017"/>
    </source>
</evidence>
<dbReference type="SUPFAM" id="SSF161070">
    <property type="entry name" value="SNF-like"/>
    <property type="match status" value="1"/>
</dbReference>
<evidence type="ECO:0000313" key="7">
    <source>
        <dbReference type="EMBL" id="QDU26284.1"/>
    </source>
</evidence>
<keyword evidence="5 6" id="KW-0472">Membrane</keyword>
<accession>A0A517Y7R8</accession>
<comment type="subcellular location">
    <subcellularLocation>
        <location evidence="1">Membrane</location>
        <topology evidence="1">Multi-pass membrane protein</topology>
    </subcellularLocation>
</comment>
<dbReference type="Proteomes" id="UP000315017">
    <property type="component" value="Chromosome"/>
</dbReference>
<keyword evidence="2" id="KW-0813">Transport</keyword>
<feature type="transmembrane region" description="Helical" evidence="6">
    <location>
        <begin position="46"/>
        <end position="67"/>
    </location>
</feature>
<feature type="transmembrane region" description="Helical" evidence="6">
    <location>
        <begin position="458"/>
        <end position="479"/>
    </location>
</feature>
<evidence type="ECO:0000256" key="5">
    <source>
        <dbReference type="ARBA" id="ARBA00023136"/>
    </source>
</evidence>
<keyword evidence="8" id="KW-1185">Reference proteome</keyword>
<evidence type="ECO:0000256" key="4">
    <source>
        <dbReference type="ARBA" id="ARBA00022989"/>
    </source>
</evidence>
<dbReference type="GO" id="GO:0016020">
    <property type="term" value="C:membrane"/>
    <property type="evidence" value="ECO:0007669"/>
    <property type="project" value="UniProtKB-SubCell"/>
</dbReference>
<organism evidence="7 8">
    <name type="scientific">Anatilimnocola aggregata</name>
    <dbReference type="NCBI Taxonomy" id="2528021"/>
    <lineage>
        <taxon>Bacteria</taxon>
        <taxon>Pseudomonadati</taxon>
        <taxon>Planctomycetota</taxon>
        <taxon>Planctomycetia</taxon>
        <taxon>Pirellulales</taxon>
        <taxon>Pirellulaceae</taxon>
        <taxon>Anatilimnocola</taxon>
    </lineage>
</organism>
<sequence length="620" mass="67943">MAKKERWASRLGLVLAMAGNAVGLGNFLRFPAQAAANGGGAFLIPYLVALLVMGVPLIWVEWAMGRYGGQFGHHSTPGIFDSIGRRPYWKYIGVFGLWSNLIIAAFYLYIESWTLAYAGYSLLGGFETTSAGAFFDRITGNFPNSIWAFSVPGLVMFALCIIINIFILSRGLAAGIELVSKIGMPLLIVFAIIIAIRGLLIVPGVEPITDQARAAAGFGIIDPQAVASPFEGLRFLWEPKFDSLANPAVWLAAAGQIFFTLSIGMGSIHCYASYLREQDDIALTGSTAAWTNEFCEVILGGSILLPIAVAYLGLSQVQEMTAGGSGFGIGFMTFPTLFQKWGVLAPVAGFLWFGLLFFAAITSSLAMGQPIMSFFQTEFGLSRSKSALAFGAMLLPFAAPVAFLAQGSFFDEFDYWAGTFALVVLATAEAVLFAWIFGMDRAWAEIGKGAEMRVPRPFYYIIKYVTPTFLILILVAYTFQPAGRMEVTDGVTLQKKLVEKGWTPYITGWFGKEPIPKWEWSPSGMIGKLLYRDLALQKQDLQLQLMAVGITPEQHQATRDKIDFLPKLQMLRQLDRGAMIFAFLFFCGLVWYAWRKRAAATDTLPAKSTGSKPAAKEPKR</sequence>
<feature type="transmembrane region" description="Helical" evidence="6">
    <location>
        <begin position="341"/>
        <end position="366"/>
    </location>
</feature>
<dbReference type="EMBL" id="CP036274">
    <property type="protein sequence ID" value="QDU26284.1"/>
    <property type="molecule type" value="Genomic_DNA"/>
</dbReference>
<protein>
    <submittedName>
        <fullName evidence="7">Sodium:neurotransmitter symporter family protein</fullName>
    </submittedName>
</protein>
<evidence type="ECO:0000256" key="6">
    <source>
        <dbReference type="SAM" id="Phobius"/>
    </source>
</evidence>
<dbReference type="PANTHER" id="PTHR42948:SF1">
    <property type="entry name" value="TRANSPORTER"/>
    <property type="match status" value="1"/>
</dbReference>
<evidence type="ECO:0000256" key="2">
    <source>
        <dbReference type="ARBA" id="ARBA00022448"/>
    </source>
</evidence>
<dbReference type="InterPro" id="IPR037272">
    <property type="entry name" value="SNS_sf"/>
</dbReference>
<dbReference type="PRINTS" id="PR00176">
    <property type="entry name" value="NANEUSMPORT"/>
</dbReference>
<dbReference type="PANTHER" id="PTHR42948">
    <property type="entry name" value="TRANSPORTER"/>
    <property type="match status" value="1"/>
</dbReference>
<keyword evidence="3 6" id="KW-0812">Transmembrane</keyword>
<feature type="transmembrane region" description="Helical" evidence="6">
    <location>
        <begin position="88"/>
        <end position="110"/>
    </location>
</feature>
<proteinExistence type="predicted"/>
<keyword evidence="4 6" id="KW-1133">Transmembrane helix</keyword>
<evidence type="ECO:0000256" key="1">
    <source>
        <dbReference type="ARBA" id="ARBA00004141"/>
    </source>
</evidence>
<feature type="transmembrane region" description="Helical" evidence="6">
    <location>
        <begin position="294"/>
        <end position="314"/>
    </location>
</feature>
<dbReference type="RefSeq" id="WP_145086591.1">
    <property type="nucleotide sequence ID" value="NZ_CP036274.1"/>
</dbReference>
<feature type="transmembrane region" description="Helical" evidence="6">
    <location>
        <begin position="178"/>
        <end position="200"/>
    </location>
</feature>
<reference evidence="7 8" key="1">
    <citation type="submission" date="2019-02" db="EMBL/GenBank/DDBJ databases">
        <title>Deep-cultivation of Planctomycetes and their phenomic and genomic characterization uncovers novel biology.</title>
        <authorList>
            <person name="Wiegand S."/>
            <person name="Jogler M."/>
            <person name="Boedeker C."/>
            <person name="Pinto D."/>
            <person name="Vollmers J."/>
            <person name="Rivas-Marin E."/>
            <person name="Kohn T."/>
            <person name="Peeters S.H."/>
            <person name="Heuer A."/>
            <person name="Rast P."/>
            <person name="Oberbeckmann S."/>
            <person name="Bunk B."/>
            <person name="Jeske O."/>
            <person name="Meyerdierks A."/>
            <person name="Storesund J.E."/>
            <person name="Kallscheuer N."/>
            <person name="Luecker S."/>
            <person name="Lage O.M."/>
            <person name="Pohl T."/>
            <person name="Merkel B.J."/>
            <person name="Hornburger P."/>
            <person name="Mueller R.-W."/>
            <person name="Bruemmer F."/>
            <person name="Labrenz M."/>
            <person name="Spormann A.M."/>
            <person name="Op den Camp H."/>
            <person name="Overmann J."/>
            <person name="Amann R."/>
            <person name="Jetten M.S.M."/>
            <person name="Mascher T."/>
            <person name="Medema M.H."/>
            <person name="Devos D.P."/>
            <person name="Kaster A.-K."/>
            <person name="Ovreas L."/>
            <person name="Rohde M."/>
            <person name="Galperin M.Y."/>
            <person name="Jogler C."/>
        </authorList>
    </citation>
    <scope>NUCLEOTIDE SEQUENCE [LARGE SCALE GENOMIC DNA]</scope>
    <source>
        <strain evidence="7 8">ETA_A8</strain>
    </source>
</reference>
<dbReference type="OrthoDB" id="9762833at2"/>
<dbReference type="KEGG" id="aagg:ETAA8_13620"/>
<dbReference type="Pfam" id="PF00209">
    <property type="entry name" value="SNF"/>
    <property type="match status" value="2"/>
</dbReference>